<sequence length="227" mass="26147">MRTRSAMVHVFTMKMKLNNGVGKIKENVKQMNVMETMKTHLESQINQIQSDNIRLRAKIRNLSIRKCDADRTLGNLRSKIVVVDERMETLQSKILKTRTYHQRLKKEKDDLLEKLRNSYGTFDTIKDRITSSAKNIRNLKIEVEYKKNCLNGLCDVILGTDNEIIDSTRVIDRITRELEVAQEGRAVLENQLSEIMKKAIEDESTISSLNEKIATANVNLLALKSKK</sequence>
<feature type="coiled-coil region" evidence="1">
    <location>
        <begin position="38"/>
        <end position="65"/>
    </location>
</feature>
<protein>
    <submittedName>
        <fullName evidence="2">Uncharacterized protein</fullName>
    </submittedName>
</protein>
<accession>A0ABN7APP4</accession>
<proteinExistence type="predicted"/>
<evidence type="ECO:0000313" key="2">
    <source>
        <dbReference type="EMBL" id="BES94038.1"/>
    </source>
</evidence>
<dbReference type="Proteomes" id="UP001307889">
    <property type="component" value="Chromosome 4"/>
</dbReference>
<dbReference type="EMBL" id="AP028912">
    <property type="protein sequence ID" value="BES94038.1"/>
    <property type="molecule type" value="Genomic_DNA"/>
</dbReference>
<dbReference type="Gene3D" id="1.10.287.1490">
    <property type="match status" value="1"/>
</dbReference>
<organism evidence="2 3">
    <name type="scientific">Nesidiocoris tenuis</name>
    <dbReference type="NCBI Taxonomy" id="355587"/>
    <lineage>
        <taxon>Eukaryota</taxon>
        <taxon>Metazoa</taxon>
        <taxon>Ecdysozoa</taxon>
        <taxon>Arthropoda</taxon>
        <taxon>Hexapoda</taxon>
        <taxon>Insecta</taxon>
        <taxon>Pterygota</taxon>
        <taxon>Neoptera</taxon>
        <taxon>Paraneoptera</taxon>
        <taxon>Hemiptera</taxon>
        <taxon>Heteroptera</taxon>
        <taxon>Panheteroptera</taxon>
        <taxon>Cimicomorpha</taxon>
        <taxon>Miridae</taxon>
        <taxon>Dicyphina</taxon>
        <taxon>Nesidiocoris</taxon>
    </lineage>
</organism>
<keyword evidence="3" id="KW-1185">Reference proteome</keyword>
<name>A0ABN7APP4_9HEMI</name>
<gene>
    <name evidence="2" type="ORF">NTJ_06847</name>
</gene>
<evidence type="ECO:0000256" key="1">
    <source>
        <dbReference type="SAM" id="Coils"/>
    </source>
</evidence>
<evidence type="ECO:0000313" key="3">
    <source>
        <dbReference type="Proteomes" id="UP001307889"/>
    </source>
</evidence>
<keyword evidence="1" id="KW-0175">Coiled coil</keyword>
<feature type="coiled-coil region" evidence="1">
    <location>
        <begin position="171"/>
        <end position="226"/>
    </location>
</feature>
<reference evidence="2 3" key="1">
    <citation type="submission" date="2023-09" db="EMBL/GenBank/DDBJ databases">
        <title>Nesidiocoris tenuis whole genome shotgun sequence.</title>
        <authorList>
            <person name="Shibata T."/>
            <person name="Shimoda M."/>
            <person name="Kobayashi T."/>
            <person name="Uehara T."/>
        </authorList>
    </citation>
    <scope>NUCLEOTIDE SEQUENCE [LARGE SCALE GENOMIC DNA]</scope>
    <source>
        <strain evidence="2 3">Japan</strain>
    </source>
</reference>